<dbReference type="OrthoDB" id="9804774at2"/>
<comment type="similarity">
    <text evidence="1">Belongs to the short-chain dehydrogenases/reductases (SDR) family.</text>
</comment>
<name>A0A1I1HP50_9RHOB</name>
<dbReference type="SUPFAM" id="SSF51735">
    <property type="entry name" value="NAD(P)-binding Rossmann-fold domains"/>
    <property type="match status" value="1"/>
</dbReference>
<accession>A0A1I1HP50</accession>
<dbReference type="PRINTS" id="PR00081">
    <property type="entry name" value="GDHRDH"/>
</dbReference>
<dbReference type="PANTHER" id="PTHR42879">
    <property type="entry name" value="3-OXOACYL-(ACYL-CARRIER-PROTEIN) REDUCTASE"/>
    <property type="match status" value="1"/>
</dbReference>
<dbReference type="InterPro" id="IPR036291">
    <property type="entry name" value="NAD(P)-bd_dom_sf"/>
</dbReference>
<dbReference type="InterPro" id="IPR050259">
    <property type="entry name" value="SDR"/>
</dbReference>
<dbReference type="RefSeq" id="WP_093360194.1">
    <property type="nucleotide sequence ID" value="NZ_FOLG01000003.1"/>
</dbReference>
<dbReference type="EMBL" id="FOLG01000003">
    <property type="protein sequence ID" value="SFC25342.1"/>
    <property type="molecule type" value="Genomic_DNA"/>
</dbReference>
<sequence>MDYGLTGKKAVVLGGSRGLGAASALALAGEGADVLAVSRLGTVPQGASPEAAPRLSGRALDLSDTKEVDAFCAELSEAGVSILVNNCGGPAAGPARGLKPEAWAKAFDAMALSIFSITEAVLPGMEAQGWGRIVTIGSSGVQAPIPNLALSNGVRGAIAGWSKTLAREVASLGITVNMVLPGRIATDRVAELDAIKAKKQGVDVADIEKASRAAIPAGRYGRPEEFAAAVAFLCSSGASFVTGSMLRVDGGMIASL</sequence>
<dbReference type="PANTHER" id="PTHR42879:SF6">
    <property type="entry name" value="NADPH-DEPENDENT REDUCTASE BACG"/>
    <property type="match status" value="1"/>
</dbReference>
<dbReference type="Pfam" id="PF13561">
    <property type="entry name" value="adh_short_C2"/>
    <property type="match status" value="1"/>
</dbReference>
<dbReference type="Gene3D" id="3.40.50.720">
    <property type="entry name" value="NAD(P)-binding Rossmann-like Domain"/>
    <property type="match status" value="1"/>
</dbReference>
<proteinExistence type="inferred from homology"/>
<reference evidence="2 3" key="1">
    <citation type="submission" date="2016-10" db="EMBL/GenBank/DDBJ databases">
        <authorList>
            <person name="de Groot N.N."/>
        </authorList>
    </citation>
    <scope>NUCLEOTIDE SEQUENCE [LARGE SCALE GENOMIC DNA]</scope>
    <source>
        <strain evidence="2 3">DSM 19548</strain>
    </source>
</reference>
<keyword evidence="3" id="KW-1185">Reference proteome</keyword>
<dbReference type="Proteomes" id="UP000198728">
    <property type="component" value="Unassembled WGS sequence"/>
</dbReference>
<dbReference type="AlphaFoldDB" id="A0A1I1HP50"/>
<evidence type="ECO:0000313" key="2">
    <source>
        <dbReference type="EMBL" id="SFC25342.1"/>
    </source>
</evidence>
<evidence type="ECO:0000256" key="1">
    <source>
        <dbReference type="ARBA" id="ARBA00006484"/>
    </source>
</evidence>
<protein>
    <submittedName>
        <fullName evidence="2">3-oxoacyl-[acyl-carrier protein] reductase</fullName>
    </submittedName>
</protein>
<dbReference type="STRING" id="441112.SAMN04488094_103223"/>
<evidence type="ECO:0000313" key="3">
    <source>
        <dbReference type="Proteomes" id="UP000198728"/>
    </source>
</evidence>
<organism evidence="2 3">
    <name type="scientific">Tropicimonas isoalkanivorans</name>
    <dbReference type="NCBI Taxonomy" id="441112"/>
    <lineage>
        <taxon>Bacteria</taxon>
        <taxon>Pseudomonadati</taxon>
        <taxon>Pseudomonadota</taxon>
        <taxon>Alphaproteobacteria</taxon>
        <taxon>Rhodobacterales</taxon>
        <taxon>Roseobacteraceae</taxon>
        <taxon>Tropicimonas</taxon>
    </lineage>
</organism>
<gene>
    <name evidence="2" type="ORF">SAMN04488094_103223</name>
</gene>
<dbReference type="InterPro" id="IPR002347">
    <property type="entry name" value="SDR_fam"/>
</dbReference>